<dbReference type="EMBL" id="BMDE01000009">
    <property type="protein sequence ID" value="GGH96039.1"/>
    <property type="molecule type" value="Genomic_DNA"/>
</dbReference>
<evidence type="ECO:0000256" key="1">
    <source>
        <dbReference type="SAM" id="MobiDB-lite"/>
    </source>
</evidence>
<gene>
    <name evidence="2" type="ORF">GCM10007363_26690</name>
</gene>
<keyword evidence="3" id="KW-1185">Reference proteome</keyword>
<proteinExistence type="predicted"/>
<feature type="compositionally biased region" description="Basic residues" evidence="1">
    <location>
        <begin position="81"/>
        <end position="91"/>
    </location>
</feature>
<organism evidence="2 3">
    <name type="scientific">Pseudomonas fluvialis</name>
    <dbReference type="NCBI Taxonomy" id="1793966"/>
    <lineage>
        <taxon>Bacteria</taxon>
        <taxon>Pseudomonadati</taxon>
        <taxon>Pseudomonadota</taxon>
        <taxon>Gammaproteobacteria</taxon>
        <taxon>Pseudomonadales</taxon>
        <taxon>Pseudomonadaceae</taxon>
        <taxon>Pseudomonas</taxon>
    </lineage>
</organism>
<dbReference type="Proteomes" id="UP000655550">
    <property type="component" value="Unassembled WGS sequence"/>
</dbReference>
<protein>
    <submittedName>
        <fullName evidence="2">Uncharacterized protein</fullName>
    </submittedName>
</protein>
<feature type="region of interest" description="Disordered" evidence="1">
    <location>
        <begin position="81"/>
        <end position="108"/>
    </location>
</feature>
<evidence type="ECO:0000313" key="2">
    <source>
        <dbReference type="EMBL" id="GGH96039.1"/>
    </source>
</evidence>
<sequence>MFRIDLTEKQIALEKIRDLLRGHERSDQTPSKAFLLELHKCLSSLNENYPETKASPLSIKAKNLLKDFNLKSIGALEKKIRRKENRRKRKKPTPEILPTSEPVREKSEDLLDSRLLYKGSFGAGKRR</sequence>
<comment type="caution">
    <text evidence="2">The sequence shown here is derived from an EMBL/GenBank/DDBJ whole genome shotgun (WGS) entry which is preliminary data.</text>
</comment>
<accession>A0ABQ2AU73</accession>
<dbReference type="RefSeq" id="WP_133063679.1">
    <property type="nucleotide sequence ID" value="NZ_BMDE01000009.1"/>
</dbReference>
<reference evidence="3" key="1">
    <citation type="journal article" date="2019" name="Int. J. Syst. Evol. Microbiol.">
        <title>The Global Catalogue of Microorganisms (GCM) 10K type strain sequencing project: providing services to taxonomists for standard genome sequencing and annotation.</title>
        <authorList>
            <consortium name="The Broad Institute Genomics Platform"/>
            <consortium name="The Broad Institute Genome Sequencing Center for Infectious Disease"/>
            <person name="Wu L."/>
            <person name="Ma J."/>
        </authorList>
    </citation>
    <scope>NUCLEOTIDE SEQUENCE [LARGE SCALE GENOMIC DNA]</scope>
    <source>
        <strain evidence="3">CCM 8778</strain>
    </source>
</reference>
<name>A0ABQ2AU73_9PSED</name>
<evidence type="ECO:0000313" key="3">
    <source>
        <dbReference type="Proteomes" id="UP000655550"/>
    </source>
</evidence>